<evidence type="ECO:0000256" key="2">
    <source>
        <dbReference type="ARBA" id="ARBA00022771"/>
    </source>
</evidence>
<evidence type="ECO:0000256" key="4">
    <source>
        <dbReference type="PROSITE-ProRule" id="PRU00322"/>
    </source>
</evidence>
<dbReference type="GO" id="GO:0005737">
    <property type="term" value="C:cytoplasm"/>
    <property type="evidence" value="ECO:0007669"/>
    <property type="project" value="TreeGrafter"/>
</dbReference>
<reference evidence="6 7" key="1">
    <citation type="submission" date="2020-09" db="EMBL/GenBank/DDBJ databases">
        <title>De no assembly of potato wild relative species, Solanum commersonii.</title>
        <authorList>
            <person name="Cho K."/>
        </authorList>
    </citation>
    <scope>NUCLEOTIDE SEQUENCE [LARGE SCALE GENOMIC DNA]</scope>
    <source>
        <strain evidence="6">LZ3.2</strain>
        <tissue evidence="6">Leaf</tissue>
    </source>
</reference>
<organism evidence="6 7">
    <name type="scientific">Solanum commersonii</name>
    <name type="common">Commerson's wild potato</name>
    <name type="synonym">Commerson's nightshade</name>
    <dbReference type="NCBI Taxonomy" id="4109"/>
    <lineage>
        <taxon>Eukaryota</taxon>
        <taxon>Viridiplantae</taxon>
        <taxon>Streptophyta</taxon>
        <taxon>Embryophyta</taxon>
        <taxon>Tracheophyta</taxon>
        <taxon>Spermatophyta</taxon>
        <taxon>Magnoliopsida</taxon>
        <taxon>eudicotyledons</taxon>
        <taxon>Gunneridae</taxon>
        <taxon>Pentapetalae</taxon>
        <taxon>asterids</taxon>
        <taxon>lamiids</taxon>
        <taxon>Solanales</taxon>
        <taxon>Solanaceae</taxon>
        <taxon>Solanoideae</taxon>
        <taxon>Solaneae</taxon>
        <taxon>Solanum</taxon>
    </lineage>
</organism>
<gene>
    <name evidence="6" type="ORF">H5410_059572</name>
</gene>
<name>A0A9J5W3W0_SOLCO</name>
<keyword evidence="1" id="KW-0479">Metal-binding</keyword>
<dbReference type="FunFam" id="4.10.1060.10:FF:000023">
    <property type="entry name" value="Ran-binding zinc finger protein"/>
    <property type="match status" value="1"/>
</dbReference>
<dbReference type="InterPro" id="IPR036443">
    <property type="entry name" value="Znf_RanBP2_sf"/>
</dbReference>
<feature type="domain" description="RanBP2-type" evidence="5">
    <location>
        <begin position="3"/>
        <end position="32"/>
    </location>
</feature>
<sequence length="262" mass="28914">MNREGDWMCSACQHLNFKKRDACQRCSCPKYATPADVSMYGLSKTDVLAGDWYCSAMNCGSHNYASRTSCYRCGSLKSDYYGIGVGMMAPAGYGYDASSIPGWKSGDWICSRFQGQKMNREGDWMCAACQHVNFKKWDGCQRCSCPKYATSADVAMYGLNKTDVLAGDWYCSGMNCGSHNYASRTSCYRCGSVKSDYYGIGTGMMAPAGYGYDSSVLPGWKSGDWICTRIGCGMHNYASRAECYKCKTPMDSGGDLRESELY</sequence>
<evidence type="ECO:0000256" key="3">
    <source>
        <dbReference type="ARBA" id="ARBA00022833"/>
    </source>
</evidence>
<evidence type="ECO:0000313" key="6">
    <source>
        <dbReference type="EMBL" id="KAG5569806.1"/>
    </source>
</evidence>
<dbReference type="InterPro" id="IPR001876">
    <property type="entry name" value="Znf_RanBP2"/>
</dbReference>
<feature type="domain" description="RanBP2-type" evidence="5">
    <location>
        <begin position="48"/>
        <end position="79"/>
    </location>
</feature>
<dbReference type="Proteomes" id="UP000824120">
    <property type="component" value="Chromosome 12"/>
</dbReference>
<evidence type="ECO:0000313" key="7">
    <source>
        <dbReference type="Proteomes" id="UP000824120"/>
    </source>
</evidence>
<dbReference type="Gene3D" id="4.10.1060.10">
    <property type="entry name" value="Zinc finger, RanBP2-type"/>
    <property type="match status" value="5"/>
</dbReference>
<dbReference type="SUPFAM" id="SSF90209">
    <property type="entry name" value="Ran binding protein zinc finger-like"/>
    <property type="match status" value="5"/>
</dbReference>
<keyword evidence="2 4" id="KW-0863">Zinc-finger</keyword>
<dbReference type="PANTHER" id="PTHR23111:SF41">
    <property type="entry name" value="ZINC FINGER RAN-BINDING DOMAIN-CONTAINING PROTEIN 2-LIKE"/>
    <property type="match status" value="1"/>
</dbReference>
<protein>
    <recommendedName>
        <fullName evidence="5">RanBP2-type domain-containing protein</fullName>
    </recommendedName>
</protein>
<evidence type="ECO:0000259" key="5">
    <source>
        <dbReference type="PROSITE" id="PS50199"/>
    </source>
</evidence>
<dbReference type="Pfam" id="PF00641">
    <property type="entry name" value="Zn_ribbon_RanBP"/>
    <property type="match status" value="4"/>
</dbReference>
<dbReference type="PROSITE" id="PS50199">
    <property type="entry name" value="ZF_RANBP2_2"/>
    <property type="match status" value="5"/>
</dbReference>
<keyword evidence="3" id="KW-0862">Zinc</keyword>
<dbReference type="GO" id="GO:0008270">
    <property type="term" value="F:zinc ion binding"/>
    <property type="evidence" value="ECO:0007669"/>
    <property type="project" value="UniProtKB-KW"/>
</dbReference>
<dbReference type="PROSITE" id="PS01358">
    <property type="entry name" value="ZF_RANBP2_1"/>
    <property type="match status" value="5"/>
</dbReference>
<dbReference type="AlphaFoldDB" id="A0A9J5W3W0"/>
<evidence type="ECO:0000256" key="1">
    <source>
        <dbReference type="ARBA" id="ARBA00022723"/>
    </source>
</evidence>
<accession>A0A9J5W3W0</accession>
<feature type="domain" description="RanBP2-type" evidence="5">
    <location>
        <begin position="120"/>
        <end position="149"/>
    </location>
</feature>
<proteinExistence type="predicted"/>
<keyword evidence="7" id="KW-1185">Reference proteome</keyword>
<dbReference type="GO" id="GO:0003729">
    <property type="term" value="F:mRNA binding"/>
    <property type="evidence" value="ECO:0007669"/>
    <property type="project" value="TreeGrafter"/>
</dbReference>
<dbReference type="EMBL" id="JACXVP010000012">
    <property type="protein sequence ID" value="KAG5569806.1"/>
    <property type="molecule type" value="Genomic_DNA"/>
</dbReference>
<dbReference type="PANTHER" id="PTHR23111">
    <property type="entry name" value="ZINC FINGER PROTEIN"/>
    <property type="match status" value="1"/>
</dbReference>
<dbReference type="SMART" id="SM00547">
    <property type="entry name" value="ZnF_RBZ"/>
    <property type="match status" value="5"/>
</dbReference>
<dbReference type="OrthoDB" id="448399at2759"/>
<feature type="domain" description="RanBP2-type" evidence="5">
    <location>
        <begin position="165"/>
        <end position="196"/>
    </location>
</feature>
<comment type="caution">
    <text evidence="6">The sequence shown here is derived from an EMBL/GenBank/DDBJ whole genome shotgun (WGS) entry which is preliminary data.</text>
</comment>
<feature type="domain" description="RanBP2-type" evidence="5">
    <location>
        <begin position="221"/>
        <end position="252"/>
    </location>
</feature>